<dbReference type="SMART" id="SM00858">
    <property type="entry name" value="SAF"/>
    <property type="match status" value="1"/>
</dbReference>
<dbReference type="RefSeq" id="WP_153654047.1">
    <property type="nucleotide sequence ID" value="NZ_CP045737.1"/>
</dbReference>
<dbReference type="Proteomes" id="UP000392064">
    <property type="component" value="Chromosome"/>
</dbReference>
<keyword evidence="2" id="KW-1185">Reference proteome</keyword>
<dbReference type="Pfam" id="PF08666">
    <property type="entry name" value="SAF"/>
    <property type="match status" value="1"/>
</dbReference>
<dbReference type="KEGG" id="aef:GEV26_14095"/>
<organism evidence="1 2">
    <name type="scientific">Aeromicrobium yanjiei</name>
    <dbReference type="NCBI Taxonomy" id="2662028"/>
    <lineage>
        <taxon>Bacteria</taxon>
        <taxon>Bacillati</taxon>
        <taxon>Actinomycetota</taxon>
        <taxon>Actinomycetes</taxon>
        <taxon>Propionibacteriales</taxon>
        <taxon>Nocardioidaceae</taxon>
        <taxon>Aeromicrobium</taxon>
    </lineage>
</organism>
<accession>A0A5Q2MGY4</accession>
<protein>
    <submittedName>
        <fullName evidence="1">Uncharacterized protein</fullName>
    </submittedName>
</protein>
<evidence type="ECO:0000313" key="2">
    <source>
        <dbReference type="Proteomes" id="UP000392064"/>
    </source>
</evidence>
<reference evidence="1 2" key="1">
    <citation type="submission" date="2019-11" db="EMBL/GenBank/DDBJ databases">
        <authorList>
            <person name="Li J."/>
        </authorList>
    </citation>
    <scope>NUCLEOTIDE SEQUENCE [LARGE SCALE GENOMIC DNA]</scope>
    <source>
        <strain evidence="1 2">MF47</strain>
    </source>
</reference>
<sequence>MDRIQELVLEHRRLLAALFAGLAVLAALTSLRHDVDGVRVQVVHRDLLSGHVIGAGDLRTTVVPAAVAPAHALERAEAVGRRVAGPMRAGEVVTDFRIVRAGSLSGYGAGAVLTTIRVDRADGAAAVRVGDRVDVVAVDPDGESEASVVARDVEVVTVPSDDDSDATALGLVTTEKNALRLAGAGLTSRFSVITSTPGSP</sequence>
<dbReference type="EMBL" id="CP045737">
    <property type="protein sequence ID" value="QGG42414.1"/>
    <property type="molecule type" value="Genomic_DNA"/>
</dbReference>
<dbReference type="CDD" id="cd11614">
    <property type="entry name" value="SAF_CpaB_FlgA_like"/>
    <property type="match status" value="1"/>
</dbReference>
<dbReference type="AlphaFoldDB" id="A0A5Q2MGY4"/>
<dbReference type="InterPro" id="IPR013974">
    <property type="entry name" value="SAF"/>
</dbReference>
<proteinExistence type="predicted"/>
<evidence type="ECO:0000313" key="1">
    <source>
        <dbReference type="EMBL" id="QGG42414.1"/>
    </source>
</evidence>
<name>A0A5Q2MGY4_9ACTN</name>
<gene>
    <name evidence="1" type="ORF">GEV26_14095</name>
</gene>